<evidence type="ECO:0000313" key="3">
    <source>
        <dbReference type="Proteomes" id="UP001222027"/>
    </source>
</evidence>
<proteinExistence type="predicted"/>
<keyword evidence="3" id="KW-1185">Reference proteome</keyword>
<evidence type="ECO:0000313" key="2">
    <source>
        <dbReference type="EMBL" id="KAJ8458524.1"/>
    </source>
</evidence>
<gene>
    <name evidence="2" type="ORF">OPV22_031450</name>
</gene>
<accession>A0AAV8PP20</accession>
<feature type="compositionally biased region" description="Basic and acidic residues" evidence="1">
    <location>
        <begin position="175"/>
        <end position="185"/>
    </location>
</feature>
<organism evidence="2 3">
    <name type="scientific">Ensete ventricosum</name>
    <name type="common">Abyssinian banana</name>
    <name type="synonym">Musa ensete</name>
    <dbReference type="NCBI Taxonomy" id="4639"/>
    <lineage>
        <taxon>Eukaryota</taxon>
        <taxon>Viridiplantae</taxon>
        <taxon>Streptophyta</taxon>
        <taxon>Embryophyta</taxon>
        <taxon>Tracheophyta</taxon>
        <taxon>Spermatophyta</taxon>
        <taxon>Magnoliopsida</taxon>
        <taxon>Liliopsida</taxon>
        <taxon>Zingiberales</taxon>
        <taxon>Musaceae</taxon>
        <taxon>Ensete</taxon>
    </lineage>
</organism>
<protein>
    <submittedName>
        <fullName evidence="2">Uncharacterized protein</fullName>
    </submittedName>
</protein>
<dbReference type="AlphaFoldDB" id="A0AAV8PP20"/>
<reference evidence="2 3" key="1">
    <citation type="submission" date="2022-12" db="EMBL/GenBank/DDBJ databases">
        <title>Chromosome-scale assembly of the Ensete ventricosum genome.</title>
        <authorList>
            <person name="Dussert Y."/>
            <person name="Stocks J."/>
            <person name="Wendawek A."/>
            <person name="Woldeyes F."/>
            <person name="Nichols R.A."/>
            <person name="Borrell J.S."/>
        </authorList>
    </citation>
    <scope>NUCLEOTIDE SEQUENCE [LARGE SCALE GENOMIC DNA]</scope>
    <source>
        <strain evidence="3">cv. Maze</strain>
        <tissue evidence="2">Seeds</tissue>
    </source>
</reference>
<sequence length="196" mass="21558">MAGAGRRHLKLRLRSAGCCGEPTRDSKFHSRPFRFSRVGLTFCESFRFAPAKQIQYSNTTFPPKPPLQILLFYPPTPAAPSPPASIDQSISCFLAMDLHIPQIVENATSSTATAPVALSCSALGVSFDKPCIKLQKCRRRVPLEDITHLFLNLLTPPIGASSYLAPPRQAINDGRPCERRAHNARDSGVSLRKGFR</sequence>
<feature type="region of interest" description="Disordered" evidence="1">
    <location>
        <begin position="172"/>
        <end position="196"/>
    </location>
</feature>
<name>A0AAV8PP20_ENSVE</name>
<evidence type="ECO:0000256" key="1">
    <source>
        <dbReference type="SAM" id="MobiDB-lite"/>
    </source>
</evidence>
<dbReference type="EMBL" id="JAQQAF010000009">
    <property type="protein sequence ID" value="KAJ8458524.1"/>
    <property type="molecule type" value="Genomic_DNA"/>
</dbReference>
<dbReference type="Proteomes" id="UP001222027">
    <property type="component" value="Unassembled WGS sequence"/>
</dbReference>
<comment type="caution">
    <text evidence="2">The sequence shown here is derived from an EMBL/GenBank/DDBJ whole genome shotgun (WGS) entry which is preliminary data.</text>
</comment>